<proteinExistence type="predicted"/>
<evidence type="ECO:0000313" key="2">
    <source>
        <dbReference type="Proteomes" id="UP000601108"/>
    </source>
</evidence>
<dbReference type="EMBL" id="BMWS01000021">
    <property type="protein sequence ID" value="GGX26113.1"/>
    <property type="molecule type" value="Genomic_DNA"/>
</dbReference>
<keyword evidence="2" id="KW-1185">Reference proteome</keyword>
<dbReference type="PANTHER" id="PTHR37398">
    <property type="entry name" value="ENDO-BETA-1,4-MANNANASE"/>
    <property type="match status" value="1"/>
</dbReference>
<name>A0A918JY14_9FLAO</name>
<reference evidence="1 2" key="1">
    <citation type="journal article" date="2014" name="Int. J. Syst. Evol. Microbiol.">
        <title>Complete genome sequence of Corynebacterium casei LMG S-19264T (=DSM 44701T), isolated from a smear-ripened cheese.</title>
        <authorList>
            <consortium name="US DOE Joint Genome Institute (JGI-PGF)"/>
            <person name="Walter F."/>
            <person name="Albersmeier A."/>
            <person name="Kalinowski J."/>
            <person name="Ruckert C."/>
        </authorList>
    </citation>
    <scope>NUCLEOTIDE SEQUENCE [LARGE SCALE GENOMIC DNA]</scope>
    <source>
        <strain evidence="1 2">KCTC 12285</strain>
    </source>
</reference>
<dbReference type="Gene3D" id="3.20.20.80">
    <property type="entry name" value="Glycosidases"/>
    <property type="match status" value="1"/>
</dbReference>
<accession>A0A918JY14</accession>
<gene>
    <name evidence="1" type="ORF">GCM10007384_28980</name>
</gene>
<protein>
    <recommendedName>
        <fullName evidence="3">Glycoside hydrolase family 5 domain-containing protein</fullName>
    </recommendedName>
</protein>
<dbReference type="Proteomes" id="UP000601108">
    <property type="component" value="Unassembled WGS sequence"/>
</dbReference>
<sequence>MCKSQFIQDYLFVNGLNIAWIYYGKDIGVDPFSANKEYRPDLDKFSEAMDFANSQGANVIRWWYHTNGSTNPIFDSDQKTKPNPLFFHEDVKAILDLAQSKNLKVQICLWSFDMLKDQWGVDTETNKKLLTQQEFTEAYIYNALVPLVSFIGEHSALFAWEIFNEPEGMTNTYAKHWGGFKERVEMTDIQRFINKIAGAIRRVQPYVKITNGALGFLTNVEDPSNGFKNFYTDANLIEQGGDKDGYLDFYNIHYYDWARHKGSPFHNSYDSSKIDKKAIIGEYYPEDLIFDEKSKDMDHTLLPIIAENLGVSLVQHQWAGSLVWSWTDRKTAEERIRMGTVIKNIKELIDQDSIATTDKKDKDSVS</sequence>
<dbReference type="PANTHER" id="PTHR37398:SF3">
    <property type="entry name" value="GLYCOSIDE HYDROLASE FAMILY 5 DOMAIN-CONTAINING PROTEIN"/>
    <property type="match status" value="1"/>
</dbReference>
<evidence type="ECO:0008006" key="3">
    <source>
        <dbReference type="Google" id="ProtNLM"/>
    </source>
</evidence>
<dbReference type="AlphaFoldDB" id="A0A918JY14"/>
<dbReference type="SUPFAM" id="SSF51445">
    <property type="entry name" value="(Trans)glycosidases"/>
    <property type="match status" value="1"/>
</dbReference>
<comment type="caution">
    <text evidence="1">The sequence shown here is derived from an EMBL/GenBank/DDBJ whole genome shotgun (WGS) entry which is preliminary data.</text>
</comment>
<organism evidence="1 2">
    <name type="scientific">Aquimarina muelleri</name>
    <dbReference type="NCBI Taxonomy" id="279356"/>
    <lineage>
        <taxon>Bacteria</taxon>
        <taxon>Pseudomonadati</taxon>
        <taxon>Bacteroidota</taxon>
        <taxon>Flavobacteriia</taxon>
        <taxon>Flavobacteriales</taxon>
        <taxon>Flavobacteriaceae</taxon>
        <taxon>Aquimarina</taxon>
    </lineage>
</organism>
<evidence type="ECO:0000313" key="1">
    <source>
        <dbReference type="EMBL" id="GGX26113.1"/>
    </source>
</evidence>
<dbReference type="InterPro" id="IPR017853">
    <property type="entry name" value="GH"/>
</dbReference>